<dbReference type="EMBL" id="BLTE01000027">
    <property type="protein sequence ID" value="GFK95954.1"/>
    <property type="molecule type" value="Genomic_DNA"/>
</dbReference>
<evidence type="ECO:0000256" key="1">
    <source>
        <dbReference type="SAM" id="MobiDB-lite"/>
    </source>
</evidence>
<organism evidence="3 4">
    <name type="scientific">Fundidesulfovibrio magnetotacticus</name>
    <dbReference type="NCBI Taxonomy" id="2730080"/>
    <lineage>
        <taxon>Bacteria</taxon>
        <taxon>Pseudomonadati</taxon>
        <taxon>Thermodesulfobacteriota</taxon>
        <taxon>Desulfovibrionia</taxon>
        <taxon>Desulfovibrionales</taxon>
        <taxon>Desulfovibrionaceae</taxon>
        <taxon>Fundidesulfovibrio</taxon>
    </lineage>
</organism>
<protein>
    <recommendedName>
        <fullName evidence="5">FlgD Ig-like domain-containing protein</fullName>
    </recommendedName>
</protein>
<keyword evidence="2" id="KW-0732">Signal</keyword>
<evidence type="ECO:0008006" key="5">
    <source>
        <dbReference type="Google" id="ProtNLM"/>
    </source>
</evidence>
<gene>
    <name evidence="3" type="ORF">NNJEOMEG_03827</name>
</gene>
<feature type="signal peptide" evidence="2">
    <location>
        <begin position="1"/>
        <end position="18"/>
    </location>
</feature>
<feature type="chain" id="PRO_5028997579" description="FlgD Ig-like domain-containing protein" evidence="2">
    <location>
        <begin position="19"/>
        <end position="180"/>
    </location>
</feature>
<proteinExistence type="predicted"/>
<accession>A0A6V8LW41</accession>
<evidence type="ECO:0000313" key="3">
    <source>
        <dbReference type="EMBL" id="GFK95954.1"/>
    </source>
</evidence>
<dbReference type="AlphaFoldDB" id="A0A6V8LW41"/>
<evidence type="ECO:0000256" key="2">
    <source>
        <dbReference type="SAM" id="SignalP"/>
    </source>
</evidence>
<sequence>MRLPMLLLVFLLALPALALGQFRDPDDDPDPDPAQQTGQRQPAEPSLPLPTPAKPTVAGCTVTSFLFYEGPETGPAQGMRVYATSFPAARARFIYFELVLTDSSPATQAKRLDILAVCARSNGREVFRVQRQFRHESGWSSSTHSFGWGNETPGVWTPGDYTLKLYYEGREIAAGSFRIT</sequence>
<keyword evidence="4" id="KW-1185">Reference proteome</keyword>
<reference evidence="3 4" key="2">
    <citation type="submission" date="2020-05" db="EMBL/GenBank/DDBJ databases">
        <title>Draft genome sequence of Desulfovibrio sp. strainFSS-1.</title>
        <authorList>
            <person name="Shimoshige H."/>
            <person name="Kobayashi H."/>
            <person name="Maekawa T."/>
        </authorList>
    </citation>
    <scope>NUCLEOTIDE SEQUENCE [LARGE SCALE GENOMIC DNA]</scope>
    <source>
        <strain evidence="3 4">SIID29052-01</strain>
    </source>
</reference>
<reference evidence="3 4" key="1">
    <citation type="submission" date="2020-04" db="EMBL/GenBank/DDBJ databases">
        <authorList>
            <consortium name="Desulfovibrio sp. FSS-1 genome sequencing consortium"/>
            <person name="Shimoshige H."/>
            <person name="Kobayashi H."/>
            <person name="Maekawa T."/>
        </authorList>
    </citation>
    <scope>NUCLEOTIDE SEQUENCE [LARGE SCALE GENOMIC DNA]</scope>
    <source>
        <strain evidence="3 4">SIID29052-01</strain>
    </source>
</reference>
<evidence type="ECO:0000313" key="4">
    <source>
        <dbReference type="Proteomes" id="UP000494245"/>
    </source>
</evidence>
<dbReference type="Proteomes" id="UP000494245">
    <property type="component" value="Unassembled WGS sequence"/>
</dbReference>
<dbReference type="RefSeq" id="WP_173087089.1">
    <property type="nucleotide sequence ID" value="NZ_BLTE01000027.1"/>
</dbReference>
<name>A0A6V8LW41_9BACT</name>
<comment type="caution">
    <text evidence="3">The sequence shown here is derived from an EMBL/GenBank/DDBJ whole genome shotgun (WGS) entry which is preliminary data.</text>
</comment>
<feature type="region of interest" description="Disordered" evidence="1">
    <location>
        <begin position="22"/>
        <end position="53"/>
    </location>
</feature>